<keyword evidence="4 7" id="KW-0812">Transmembrane</keyword>
<feature type="transmembrane region" description="Helical" evidence="7">
    <location>
        <begin position="318"/>
        <end position="340"/>
    </location>
</feature>
<feature type="transmembrane region" description="Helical" evidence="7">
    <location>
        <begin position="254"/>
        <end position="274"/>
    </location>
</feature>
<feature type="transmembrane region" description="Helical" evidence="7">
    <location>
        <begin position="118"/>
        <end position="140"/>
    </location>
</feature>
<name>A0A8F9TUI2_9BACT</name>
<dbReference type="GO" id="GO:0005886">
    <property type="term" value="C:plasma membrane"/>
    <property type="evidence" value="ECO:0007669"/>
    <property type="project" value="UniProtKB-SubCell"/>
</dbReference>
<dbReference type="PANTHER" id="PTHR30106">
    <property type="entry name" value="INNER MEMBRANE PROTEIN YEIH-RELATED"/>
    <property type="match status" value="1"/>
</dbReference>
<comment type="subcellular location">
    <subcellularLocation>
        <location evidence="1">Cell membrane</location>
        <topology evidence="1">Multi-pass membrane protein</topology>
    </subcellularLocation>
</comment>
<feature type="transmembrane region" description="Helical" evidence="7">
    <location>
        <begin position="7"/>
        <end position="25"/>
    </location>
</feature>
<evidence type="ECO:0000256" key="7">
    <source>
        <dbReference type="SAM" id="Phobius"/>
    </source>
</evidence>
<dbReference type="KEGG" id="ole:K0B96_13165"/>
<dbReference type="AlphaFoldDB" id="A0A8F9TUI2"/>
<protein>
    <submittedName>
        <fullName evidence="8">Sulfate exporter family transporter</fullName>
    </submittedName>
</protein>
<feature type="transmembrane region" description="Helical" evidence="7">
    <location>
        <begin position="92"/>
        <end position="111"/>
    </location>
</feature>
<comment type="similarity">
    <text evidence="2">Belongs to the UPF0324 family.</text>
</comment>
<evidence type="ECO:0000256" key="4">
    <source>
        <dbReference type="ARBA" id="ARBA00022692"/>
    </source>
</evidence>
<organism evidence="8 9">
    <name type="scientific">Horticoccus luteus</name>
    <dbReference type="NCBI Taxonomy" id="2862869"/>
    <lineage>
        <taxon>Bacteria</taxon>
        <taxon>Pseudomonadati</taxon>
        <taxon>Verrucomicrobiota</taxon>
        <taxon>Opitutia</taxon>
        <taxon>Opitutales</taxon>
        <taxon>Opitutaceae</taxon>
        <taxon>Horticoccus</taxon>
    </lineage>
</organism>
<evidence type="ECO:0000256" key="6">
    <source>
        <dbReference type="ARBA" id="ARBA00023136"/>
    </source>
</evidence>
<proteinExistence type="inferred from homology"/>
<evidence type="ECO:0000313" key="9">
    <source>
        <dbReference type="Proteomes" id="UP000825051"/>
    </source>
</evidence>
<dbReference type="PANTHER" id="PTHR30106:SF2">
    <property type="entry name" value="UPF0324 INNER MEMBRANE PROTEIN YEIH"/>
    <property type="match status" value="1"/>
</dbReference>
<feature type="transmembrane region" description="Helical" evidence="7">
    <location>
        <begin position="215"/>
        <end position="233"/>
    </location>
</feature>
<evidence type="ECO:0000256" key="1">
    <source>
        <dbReference type="ARBA" id="ARBA00004651"/>
    </source>
</evidence>
<evidence type="ECO:0000256" key="5">
    <source>
        <dbReference type="ARBA" id="ARBA00022989"/>
    </source>
</evidence>
<feature type="transmembrane region" description="Helical" evidence="7">
    <location>
        <begin position="152"/>
        <end position="171"/>
    </location>
</feature>
<dbReference type="InterPro" id="IPR018383">
    <property type="entry name" value="UPF0324_pro"/>
</dbReference>
<feature type="transmembrane region" description="Helical" evidence="7">
    <location>
        <begin position="286"/>
        <end position="306"/>
    </location>
</feature>
<gene>
    <name evidence="8" type="ORF">K0B96_13165</name>
</gene>
<feature type="transmembrane region" description="Helical" evidence="7">
    <location>
        <begin position="68"/>
        <end position="86"/>
    </location>
</feature>
<dbReference type="Pfam" id="PF03601">
    <property type="entry name" value="Cons_hypoth698"/>
    <property type="match status" value="1"/>
</dbReference>
<keyword evidence="9" id="KW-1185">Reference proteome</keyword>
<dbReference type="RefSeq" id="WP_220161350.1">
    <property type="nucleotide sequence ID" value="NZ_CP080507.1"/>
</dbReference>
<evidence type="ECO:0000313" key="8">
    <source>
        <dbReference type="EMBL" id="QYM78246.1"/>
    </source>
</evidence>
<dbReference type="EMBL" id="CP080507">
    <property type="protein sequence ID" value="QYM78246.1"/>
    <property type="molecule type" value="Genomic_DNA"/>
</dbReference>
<keyword evidence="6 7" id="KW-0472">Membrane</keyword>
<keyword evidence="5 7" id="KW-1133">Transmembrane helix</keyword>
<keyword evidence="3" id="KW-1003">Cell membrane</keyword>
<sequence>MKSLLRQYLPALALTALLAGVAWWADEWPGVRHLGPLATALLLGLLWRAVHRPPAHWETGIGFVAKRLLRWGIILLGVRLNLALVVEAGPHILLIDLTVIVVGLSWISWLGRRFGLDPVLAMLIAVDSSICGGSATMAAAPVLRAKDHEVALVIPLCSLLGTGLMLGYTLLQHAHPVSAPHYGMMVGSTLHEVAQVVAAVTPFPDTIEIGMVAKLTRVVFLVPVVAVLGWIFTRRRAQAGEAKGAVAQKTPKPWFVLGFLLVGIGNTLALHFFPVERAGIASLDGAVLNGAAFLMAMAMAAMGLQTDFARLRENGPRAFGTAILGWAGVATLAGLEIWLLG</sequence>
<accession>A0A8F9TUI2</accession>
<dbReference type="Proteomes" id="UP000825051">
    <property type="component" value="Chromosome"/>
</dbReference>
<evidence type="ECO:0000256" key="3">
    <source>
        <dbReference type="ARBA" id="ARBA00022475"/>
    </source>
</evidence>
<reference evidence="8" key="1">
    <citation type="submission" date="2021-08" db="EMBL/GenBank/DDBJ databases">
        <title>Genome of a novel bacterium of the phylum Verrucomicrobia, Oleiharenicola sp. KSB-15.</title>
        <authorList>
            <person name="Chung J.-H."/>
            <person name="Ahn J.-H."/>
            <person name="Yoon Y."/>
            <person name="Kim D.-Y."/>
            <person name="An S.-H."/>
            <person name="Park I."/>
            <person name="Yeon J."/>
        </authorList>
    </citation>
    <scope>NUCLEOTIDE SEQUENCE</scope>
    <source>
        <strain evidence="8">KSB-15</strain>
    </source>
</reference>
<evidence type="ECO:0000256" key="2">
    <source>
        <dbReference type="ARBA" id="ARBA00007977"/>
    </source>
</evidence>